<name>A0A426XEB1_ENSVE</name>
<dbReference type="AlphaFoldDB" id="A0A426XEB1"/>
<proteinExistence type="predicted"/>
<reference evidence="1 2" key="1">
    <citation type="journal article" date="2014" name="Agronomy (Basel)">
        <title>A Draft Genome Sequence for Ensete ventricosum, the Drought-Tolerant Tree Against Hunger.</title>
        <authorList>
            <person name="Harrison J."/>
            <person name="Moore K.A."/>
            <person name="Paszkiewicz K."/>
            <person name="Jones T."/>
            <person name="Grant M."/>
            <person name="Ambacheew D."/>
            <person name="Muzemil S."/>
            <person name="Studholme D.J."/>
        </authorList>
    </citation>
    <scope>NUCLEOTIDE SEQUENCE [LARGE SCALE GENOMIC DNA]</scope>
</reference>
<evidence type="ECO:0000313" key="1">
    <source>
        <dbReference type="EMBL" id="RRT37808.1"/>
    </source>
</evidence>
<sequence length="73" mass="8168">MQLLIKQLQPLLRFLKRRERSLPPTLKRKRNFASPLDADSSPILAVRFARTVSKSFICSAIPMTSPPLASSSS</sequence>
<comment type="caution">
    <text evidence="1">The sequence shown here is derived from an EMBL/GenBank/DDBJ whole genome shotgun (WGS) entry which is preliminary data.</text>
</comment>
<dbReference type="EMBL" id="AMZH03021855">
    <property type="protein sequence ID" value="RRT37808.1"/>
    <property type="molecule type" value="Genomic_DNA"/>
</dbReference>
<gene>
    <name evidence="1" type="ORF">B296_00052804</name>
</gene>
<organism evidence="1 2">
    <name type="scientific">Ensete ventricosum</name>
    <name type="common">Abyssinian banana</name>
    <name type="synonym">Musa ensete</name>
    <dbReference type="NCBI Taxonomy" id="4639"/>
    <lineage>
        <taxon>Eukaryota</taxon>
        <taxon>Viridiplantae</taxon>
        <taxon>Streptophyta</taxon>
        <taxon>Embryophyta</taxon>
        <taxon>Tracheophyta</taxon>
        <taxon>Spermatophyta</taxon>
        <taxon>Magnoliopsida</taxon>
        <taxon>Liliopsida</taxon>
        <taxon>Zingiberales</taxon>
        <taxon>Musaceae</taxon>
        <taxon>Ensete</taxon>
    </lineage>
</organism>
<protein>
    <submittedName>
        <fullName evidence="1">Uncharacterized protein</fullName>
    </submittedName>
</protein>
<evidence type="ECO:0000313" key="2">
    <source>
        <dbReference type="Proteomes" id="UP000287651"/>
    </source>
</evidence>
<dbReference type="Proteomes" id="UP000287651">
    <property type="component" value="Unassembled WGS sequence"/>
</dbReference>
<accession>A0A426XEB1</accession>